<sequence>MPAEARPRPADPLLTLVVPVLNEEQAVPLFLDAVVAVLEGAGLRFELLFVDDGSTDGTVALLARLAAADRRIRVVALSRNFGKEAAMSAGLDRARGDAVVLIDVDLQDPPELIPTLVARWREGYEVVYGSRADRSSDTALKRMTAGWFYGAFNRVANTRIPPDAGDFRLVDRAVVEALRRLPERGRFMKGLFAWVGFRTVGVPFERAERAAGESKWNYWRLWNFALDGITSFSTVPLRVWTYLGAVIALLSFLYAMFIVVRVLVLGIDLPGYPSMMAVLLFLGGVQLLSLGVIGEYLGRLFVEVKGRPLYLVAREIGPPDTEH</sequence>
<evidence type="ECO:0000256" key="5">
    <source>
        <dbReference type="ARBA" id="ARBA00022692"/>
    </source>
</evidence>
<feature type="transmembrane region" description="Helical" evidence="9">
    <location>
        <begin position="239"/>
        <end position="264"/>
    </location>
</feature>
<keyword evidence="2" id="KW-1003">Cell membrane</keyword>
<protein>
    <submittedName>
        <fullName evidence="11">Glycosyltransferase family 2 protein</fullName>
    </submittedName>
</protein>
<keyword evidence="6 9" id="KW-1133">Transmembrane helix</keyword>
<dbReference type="GO" id="GO:0005886">
    <property type="term" value="C:plasma membrane"/>
    <property type="evidence" value="ECO:0007669"/>
    <property type="project" value="UniProtKB-SubCell"/>
</dbReference>
<comment type="subcellular location">
    <subcellularLocation>
        <location evidence="1">Cell membrane</location>
        <topology evidence="1">Multi-pass membrane protein</topology>
    </subcellularLocation>
</comment>
<evidence type="ECO:0000256" key="8">
    <source>
        <dbReference type="ARBA" id="ARBA00038152"/>
    </source>
</evidence>
<dbReference type="PANTHER" id="PTHR48090:SF1">
    <property type="entry name" value="PROPHAGE BACTOPRENOL GLUCOSYL TRANSFERASE HOMOLOG"/>
    <property type="match status" value="1"/>
</dbReference>
<dbReference type="FunFam" id="3.90.550.10:FF:000079">
    <property type="entry name" value="Probable glycosyl transferase"/>
    <property type="match status" value="1"/>
</dbReference>
<evidence type="ECO:0000313" key="12">
    <source>
        <dbReference type="Proteomes" id="UP001139516"/>
    </source>
</evidence>
<keyword evidence="3" id="KW-0328">Glycosyltransferase</keyword>
<dbReference type="Pfam" id="PF00535">
    <property type="entry name" value="Glycos_transf_2"/>
    <property type="match status" value="1"/>
</dbReference>
<comment type="caution">
    <text evidence="11">The sequence shown here is derived from an EMBL/GenBank/DDBJ whole genome shotgun (WGS) entry which is preliminary data.</text>
</comment>
<name>A0A9X2BY03_9PROT</name>
<dbReference type="PANTHER" id="PTHR48090">
    <property type="entry name" value="UNDECAPRENYL-PHOSPHATE 4-DEOXY-4-FORMAMIDO-L-ARABINOSE TRANSFERASE-RELATED"/>
    <property type="match status" value="1"/>
</dbReference>
<dbReference type="EMBL" id="JALPRX010000086">
    <property type="protein sequence ID" value="MCK8786464.1"/>
    <property type="molecule type" value="Genomic_DNA"/>
</dbReference>
<dbReference type="CDD" id="cd04187">
    <property type="entry name" value="DPM1_like_bac"/>
    <property type="match status" value="1"/>
</dbReference>
<dbReference type="InterPro" id="IPR001173">
    <property type="entry name" value="Glyco_trans_2-like"/>
</dbReference>
<keyword evidence="12" id="KW-1185">Reference proteome</keyword>
<organism evidence="11 12">
    <name type="scientific">Roseomonas acroporae</name>
    <dbReference type="NCBI Taxonomy" id="2937791"/>
    <lineage>
        <taxon>Bacteria</taxon>
        <taxon>Pseudomonadati</taxon>
        <taxon>Pseudomonadota</taxon>
        <taxon>Alphaproteobacteria</taxon>
        <taxon>Acetobacterales</taxon>
        <taxon>Roseomonadaceae</taxon>
        <taxon>Roseomonas</taxon>
    </lineage>
</organism>
<evidence type="ECO:0000256" key="1">
    <source>
        <dbReference type="ARBA" id="ARBA00004651"/>
    </source>
</evidence>
<dbReference type="AlphaFoldDB" id="A0A9X2BY03"/>
<dbReference type="GO" id="GO:0016757">
    <property type="term" value="F:glycosyltransferase activity"/>
    <property type="evidence" value="ECO:0007669"/>
    <property type="project" value="UniProtKB-KW"/>
</dbReference>
<keyword evidence="7 9" id="KW-0472">Membrane</keyword>
<reference evidence="11" key="1">
    <citation type="submission" date="2022-04" db="EMBL/GenBank/DDBJ databases">
        <title>Roseomonas acroporae sp. nov., isolated from coral Acropora digitifera.</title>
        <authorList>
            <person name="Sun H."/>
        </authorList>
    </citation>
    <scope>NUCLEOTIDE SEQUENCE</scope>
    <source>
        <strain evidence="11">NAR14</strain>
    </source>
</reference>
<dbReference type="InterPro" id="IPR029044">
    <property type="entry name" value="Nucleotide-diphossugar_trans"/>
</dbReference>
<dbReference type="InterPro" id="IPR050256">
    <property type="entry name" value="Glycosyltransferase_2"/>
</dbReference>
<evidence type="ECO:0000259" key="10">
    <source>
        <dbReference type="Pfam" id="PF00535"/>
    </source>
</evidence>
<dbReference type="Proteomes" id="UP001139516">
    <property type="component" value="Unassembled WGS sequence"/>
</dbReference>
<gene>
    <name evidence="11" type="ORF">M0638_18980</name>
</gene>
<keyword evidence="4" id="KW-0808">Transferase</keyword>
<comment type="similarity">
    <text evidence="8">Belongs to the glycosyltransferase 2 family. GtrB subfamily.</text>
</comment>
<evidence type="ECO:0000313" key="11">
    <source>
        <dbReference type="EMBL" id="MCK8786464.1"/>
    </source>
</evidence>
<feature type="transmembrane region" description="Helical" evidence="9">
    <location>
        <begin position="276"/>
        <end position="297"/>
    </location>
</feature>
<keyword evidence="5 9" id="KW-0812">Transmembrane</keyword>
<evidence type="ECO:0000256" key="3">
    <source>
        <dbReference type="ARBA" id="ARBA00022676"/>
    </source>
</evidence>
<evidence type="ECO:0000256" key="2">
    <source>
        <dbReference type="ARBA" id="ARBA00022475"/>
    </source>
</evidence>
<dbReference type="Gene3D" id="3.90.550.10">
    <property type="entry name" value="Spore Coat Polysaccharide Biosynthesis Protein SpsA, Chain A"/>
    <property type="match status" value="1"/>
</dbReference>
<evidence type="ECO:0000256" key="4">
    <source>
        <dbReference type="ARBA" id="ARBA00022679"/>
    </source>
</evidence>
<accession>A0A9X2BY03</accession>
<dbReference type="SUPFAM" id="SSF53448">
    <property type="entry name" value="Nucleotide-diphospho-sugar transferases"/>
    <property type="match status" value="1"/>
</dbReference>
<evidence type="ECO:0000256" key="7">
    <source>
        <dbReference type="ARBA" id="ARBA00023136"/>
    </source>
</evidence>
<proteinExistence type="inferred from homology"/>
<feature type="domain" description="Glycosyltransferase 2-like" evidence="10">
    <location>
        <begin position="16"/>
        <end position="178"/>
    </location>
</feature>
<evidence type="ECO:0000256" key="9">
    <source>
        <dbReference type="SAM" id="Phobius"/>
    </source>
</evidence>
<evidence type="ECO:0000256" key="6">
    <source>
        <dbReference type="ARBA" id="ARBA00022989"/>
    </source>
</evidence>